<accession>A0AAV7FMC0</accession>
<reference evidence="9 10" key="1">
    <citation type="journal article" date="2021" name="Hortic Res">
        <title>Chromosome-scale assembly of the Dendrobium chrysotoxum genome enhances the understanding of orchid evolution.</title>
        <authorList>
            <person name="Zhang Y."/>
            <person name="Zhang G.Q."/>
            <person name="Zhang D."/>
            <person name="Liu X.D."/>
            <person name="Xu X.Y."/>
            <person name="Sun W.H."/>
            <person name="Yu X."/>
            <person name="Zhu X."/>
            <person name="Wang Z.W."/>
            <person name="Zhao X."/>
            <person name="Zhong W.Y."/>
            <person name="Chen H."/>
            <person name="Yin W.L."/>
            <person name="Huang T."/>
            <person name="Niu S.C."/>
            <person name="Liu Z.J."/>
        </authorList>
    </citation>
    <scope>NUCLEOTIDE SEQUENCE [LARGE SCALE GENOMIC DNA]</scope>
    <source>
        <strain evidence="9">Lindl</strain>
    </source>
</reference>
<organism evidence="9 10">
    <name type="scientific">Dendrobium chrysotoxum</name>
    <name type="common">Orchid</name>
    <dbReference type="NCBI Taxonomy" id="161865"/>
    <lineage>
        <taxon>Eukaryota</taxon>
        <taxon>Viridiplantae</taxon>
        <taxon>Streptophyta</taxon>
        <taxon>Embryophyta</taxon>
        <taxon>Tracheophyta</taxon>
        <taxon>Spermatophyta</taxon>
        <taxon>Magnoliopsida</taxon>
        <taxon>Liliopsida</taxon>
        <taxon>Asparagales</taxon>
        <taxon>Orchidaceae</taxon>
        <taxon>Epidendroideae</taxon>
        <taxon>Malaxideae</taxon>
        <taxon>Dendrobiinae</taxon>
        <taxon>Dendrobium</taxon>
    </lineage>
</organism>
<dbReference type="GO" id="GO:0003700">
    <property type="term" value="F:DNA-binding transcription factor activity"/>
    <property type="evidence" value="ECO:0007669"/>
    <property type="project" value="InterPro"/>
</dbReference>
<keyword evidence="3 7" id="KW-0863">Zinc-finger</keyword>
<keyword evidence="6" id="KW-0804">Transcription</keyword>
<keyword evidence="2" id="KW-0677">Repeat</keyword>
<keyword evidence="10" id="KW-1185">Reference proteome</keyword>
<name>A0AAV7FMC0_DENCH</name>
<dbReference type="SUPFAM" id="SSF57667">
    <property type="entry name" value="beta-beta-alpha zinc fingers"/>
    <property type="match status" value="1"/>
</dbReference>
<keyword evidence="1" id="KW-0479">Metal-binding</keyword>
<evidence type="ECO:0000259" key="8">
    <source>
        <dbReference type="PROSITE" id="PS50157"/>
    </source>
</evidence>
<dbReference type="PROSITE" id="PS00028">
    <property type="entry name" value="ZINC_FINGER_C2H2_1"/>
    <property type="match status" value="1"/>
</dbReference>
<evidence type="ECO:0000256" key="5">
    <source>
        <dbReference type="ARBA" id="ARBA00023015"/>
    </source>
</evidence>
<dbReference type="Pfam" id="PF13912">
    <property type="entry name" value="zf-C2H2_6"/>
    <property type="match status" value="1"/>
</dbReference>
<gene>
    <name evidence="9" type="ORF">IEQ34_026468</name>
</gene>
<dbReference type="Proteomes" id="UP000775213">
    <property type="component" value="Unassembled WGS sequence"/>
</dbReference>
<proteinExistence type="predicted"/>
<evidence type="ECO:0000313" key="9">
    <source>
        <dbReference type="EMBL" id="KAH0436148.1"/>
    </source>
</evidence>
<evidence type="ECO:0000313" key="10">
    <source>
        <dbReference type="Proteomes" id="UP000775213"/>
    </source>
</evidence>
<keyword evidence="4" id="KW-0862">Zinc</keyword>
<dbReference type="InterPro" id="IPR044653">
    <property type="entry name" value="AZF1/2/3-like"/>
</dbReference>
<evidence type="ECO:0000256" key="7">
    <source>
        <dbReference type="PROSITE-ProRule" id="PRU00042"/>
    </source>
</evidence>
<dbReference type="PROSITE" id="PS50157">
    <property type="entry name" value="ZINC_FINGER_C2H2_2"/>
    <property type="match status" value="1"/>
</dbReference>
<keyword evidence="5" id="KW-0805">Transcription regulation</keyword>
<dbReference type="EMBL" id="JAGFBR010000753">
    <property type="protein sequence ID" value="KAH0436148.1"/>
    <property type="molecule type" value="Genomic_DNA"/>
</dbReference>
<dbReference type="GO" id="GO:0000976">
    <property type="term" value="F:transcription cis-regulatory region binding"/>
    <property type="evidence" value="ECO:0007669"/>
    <property type="project" value="TreeGrafter"/>
</dbReference>
<dbReference type="PANTHER" id="PTHR45988:SF80">
    <property type="entry name" value="C2H2-TYPE DOMAIN-CONTAINING PROTEIN"/>
    <property type="match status" value="1"/>
</dbReference>
<evidence type="ECO:0000256" key="6">
    <source>
        <dbReference type="ARBA" id="ARBA00023163"/>
    </source>
</evidence>
<comment type="caution">
    <text evidence="9">The sequence shown here is derived from an EMBL/GenBank/DDBJ whole genome shotgun (WGS) entry which is preliminary data.</text>
</comment>
<dbReference type="GO" id="GO:0005634">
    <property type="term" value="C:nucleus"/>
    <property type="evidence" value="ECO:0007669"/>
    <property type="project" value="TreeGrafter"/>
</dbReference>
<evidence type="ECO:0000256" key="3">
    <source>
        <dbReference type="ARBA" id="ARBA00022771"/>
    </source>
</evidence>
<evidence type="ECO:0000256" key="2">
    <source>
        <dbReference type="ARBA" id="ARBA00022737"/>
    </source>
</evidence>
<feature type="domain" description="C2H2-type" evidence="8">
    <location>
        <begin position="6"/>
        <end position="33"/>
    </location>
</feature>
<dbReference type="InterPro" id="IPR036236">
    <property type="entry name" value="Znf_C2H2_sf"/>
</dbReference>
<evidence type="ECO:0000256" key="4">
    <source>
        <dbReference type="ARBA" id="ARBA00022833"/>
    </source>
</evidence>
<dbReference type="GO" id="GO:0008270">
    <property type="term" value="F:zinc ion binding"/>
    <property type="evidence" value="ECO:0007669"/>
    <property type="project" value="UniProtKB-KW"/>
</dbReference>
<sequence>MEVEIHQCDKCDKVFNYGQALGGHKRTHYTGPPICRPLNNGRSEMEVAAMAAAEVVARDFDLNEPVEEVLL</sequence>
<dbReference type="PANTHER" id="PTHR45988">
    <property type="entry name" value="C2H2 TYPE ZINC FINGER TRANSCRIPTION FACTOR FAMILY-RELATED"/>
    <property type="match status" value="1"/>
</dbReference>
<dbReference type="AlphaFoldDB" id="A0AAV7FMC0"/>
<protein>
    <recommendedName>
        <fullName evidence="8">C2H2-type domain-containing protein</fullName>
    </recommendedName>
</protein>
<evidence type="ECO:0000256" key="1">
    <source>
        <dbReference type="ARBA" id="ARBA00022723"/>
    </source>
</evidence>
<dbReference type="InterPro" id="IPR013087">
    <property type="entry name" value="Znf_C2H2_type"/>
</dbReference>